<feature type="domain" description="Ig-like" evidence="1">
    <location>
        <begin position="23"/>
        <end position="111"/>
    </location>
</feature>
<sequence>MAWTPVLVLLSHCTGRDRFPSQPVVTQPPSFSASLGTTARLTCTLSRDISVGSYYMYWFQQRPGSPPRYLLYYYSDSDKPSGTPARVSGSDAGNTASLTVLGLQPEDKTEYYHSTWDDSINNDTVLQAHGDLRHNLPLFPRATPMNACDKQTGRPWRV</sequence>
<evidence type="ECO:0000259" key="1">
    <source>
        <dbReference type="PROSITE" id="PS50835"/>
    </source>
</evidence>
<reference evidence="2" key="1">
    <citation type="submission" date="2019-03" db="UniProtKB">
        <authorList>
            <consortium name="Ensembl"/>
        </authorList>
    </citation>
    <scope>IDENTIFICATION</scope>
</reference>
<dbReference type="SUPFAM" id="SSF48726">
    <property type="entry name" value="Immunoglobulin"/>
    <property type="match status" value="1"/>
</dbReference>
<protein>
    <recommendedName>
        <fullName evidence="1">Ig-like domain-containing protein</fullName>
    </recommendedName>
</protein>
<dbReference type="InterPro" id="IPR013783">
    <property type="entry name" value="Ig-like_fold"/>
</dbReference>
<dbReference type="InterPro" id="IPR013106">
    <property type="entry name" value="Ig_V-set"/>
</dbReference>
<organism evidence="2">
    <name type="scientific">Ursus maritimus</name>
    <name type="common">Polar bear</name>
    <name type="synonym">Thalarctos maritimus</name>
    <dbReference type="NCBI Taxonomy" id="29073"/>
    <lineage>
        <taxon>Eukaryota</taxon>
        <taxon>Metazoa</taxon>
        <taxon>Chordata</taxon>
        <taxon>Craniata</taxon>
        <taxon>Vertebrata</taxon>
        <taxon>Euteleostomi</taxon>
        <taxon>Mammalia</taxon>
        <taxon>Eutheria</taxon>
        <taxon>Laurasiatheria</taxon>
        <taxon>Carnivora</taxon>
        <taxon>Caniformia</taxon>
        <taxon>Ursidae</taxon>
        <taxon>Ursus</taxon>
    </lineage>
</organism>
<evidence type="ECO:0000313" key="2">
    <source>
        <dbReference type="Ensembl" id="ENSUMAP00000010694"/>
    </source>
</evidence>
<dbReference type="AlphaFoldDB" id="A0A452TR48"/>
<name>A0A452TR48_URSMA</name>
<accession>A0A452TR48</accession>
<dbReference type="InterPro" id="IPR050150">
    <property type="entry name" value="IgV_Light_Chain"/>
</dbReference>
<dbReference type="InterPro" id="IPR007110">
    <property type="entry name" value="Ig-like_dom"/>
</dbReference>
<dbReference type="PANTHER" id="PTHR23267">
    <property type="entry name" value="IMMUNOGLOBULIN LIGHT CHAIN"/>
    <property type="match status" value="1"/>
</dbReference>
<dbReference type="GeneTree" id="ENSGT00940000153520"/>
<dbReference type="Pfam" id="PF07686">
    <property type="entry name" value="V-set"/>
    <property type="match status" value="1"/>
</dbReference>
<dbReference type="PROSITE" id="PS50835">
    <property type="entry name" value="IG_LIKE"/>
    <property type="match status" value="1"/>
</dbReference>
<proteinExistence type="predicted"/>
<dbReference type="Ensembl" id="ENSUMAT00000012745.1">
    <property type="protein sequence ID" value="ENSUMAP00000010694.1"/>
    <property type="gene ID" value="ENSUMAG00000008042.1"/>
</dbReference>
<dbReference type="InterPro" id="IPR036179">
    <property type="entry name" value="Ig-like_dom_sf"/>
</dbReference>
<dbReference type="SMART" id="SM00406">
    <property type="entry name" value="IGv"/>
    <property type="match status" value="1"/>
</dbReference>
<dbReference type="Gene3D" id="2.60.40.10">
    <property type="entry name" value="Immunoglobulins"/>
    <property type="match status" value="1"/>
</dbReference>